<feature type="transmembrane region" description="Helical" evidence="6">
    <location>
        <begin position="176"/>
        <end position="196"/>
    </location>
</feature>
<evidence type="ECO:0000313" key="7">
    <source>
        <dbReference type="EMBL" id="AHC23676.1"/>
    </source>
</evidence>
<dbReference type="PANTHER" id="PTHR30086:SF20">
    <property type="entry name" value="ARGININE EXPORTER PROTEIN ARGO-RELATED"/>
    <property type="match status" value="1"/>
</dbReference>
<accession>V5X7M9</accession>
<name>V5X7M9_MYCNE</name>
<evidence type="ECO:0000256" key="4">
    <source>
        <dbReference type="ARBA" id="ARBA00022989"/>
    </source>
</evidence>
<proteinExistence type="predicted"/>
<evidence type="ECO:0000256" key="2">
    <source>
        <dbReference type="ARBA" id="ARBA00022475"/>
    </source>
</evidence>
<comment type="subcellular location">
    <subcellularLocation>
        <location evidence="1">Cell membrane</location>
        <topology evidence="1">Multi-pass membrane protein</topology>
    </subcellularLocation>
</comment>
<dbReference type="PANTHER" id="PTHR30086">
    <property type="entry name" value="ARGININE EXPORTER PROTEIN ARGO"/>
    <property type="match status" value="1"/>
</dbReference>
<dbReference type="AlphaFoldDB" id="V5X7M9"/>
<gene>
    <name evidence="7" type="ORF">D174_03305</name>
</gene>
<keyword evidence="4 6" id="KW-1133">Transmembrane helix</keyword>
<keyword evidence="5 6" id="KW-0472">Membrane</keyword>
<dbReference type="eggNOG" id="COG1280">
    <property type="taxonomic scope" value="Bacteria"/>
</dbReference>
<keyword evidence="3 6" id="KW-0812">Transmembrane</keyword>
<evidence type="ECO:0000256" key="3">
    <source>
        <dbReference type="ARBA" id="ARBA00022692"/>
    </source>
</evidence>
<evidence type="ECO:0000256" key="5">
    <source>
        <dbReference type="ARBA" id="ARBA00023136"/>
    </source>
</evidence>
<keyword evidence="2" id="KW-1003">Cell membrane</keyword>
<evidence type="ECO:0000313" key="8">
    <source>
        <dbReference type="Proteomes" id="UP000018763"/>
    </source>
</evidence>
<feature type="transmembrane region" description="Helical" evidence="6">
    <location>
        <begin position="33"/>
        <end position="57"/>
    </location>
</feature>
<dbReference type="Proteomes" id="UP000018763">
    <property type="component" value="Chromosome"/>
</dbReference>
<organism evidence="7 8">
    <name type="scientific">Mycolicibacterium neoaurum VKM Ac-1815D</name>
    <dbReference type="NCBI Taxonomy" id="700508"/>
    <lineage>
        <taxon>Bacteria</taxon>
        <taxon>Bacillati</taxon>
        <taxon>Actinomycetota</taxon>
        <taxon>Actinomycetes</taxon>
        <taxon>Mycobacteriales</taxon>
        <taxon>Mycobacteriaceae</taxon>
        <taxon>Mycolicibacterium</taxon>
    </lineage>
</organism>
<evidence type="ECO:0000256" key="6">
    <source>
        <dbReference type="SAM" id="Phobius"/>
    </source>
</evidence>
<dbReference type="KEGG" id="mne:D174_03305"/>
<dbReference type="Pfam" id="PF01810">
    <property type="entry name" value="LysE"/>
    <property type="match status" value="1"/>
</dbReference>
<dbReference type="InterPro" id="IPR001123">
    <property type="entry name" value="LeuE-type"/>
</dbReference>
<dbReference type="GO" id="GO:0015171">
    <property type="term" value="F:amino acid transmembrane transporter activity"/>
    <property type="evidence" value="ECO:0007669"/>
    <property type="project" value="TreeGrafter"/>
</dbReference>
<sequence length="197" mass="20548">MSFAGLCLLLSISPGPDSLLVLRLALNRPREGIFVAAGSAMGSLLWACAVAVGLARLLAAHPGLVDVLHFAGGAYLIYLGIREVFDTDELLDHPGGRTRAGTAGFTKGLVSCLLNPKVGLFFLLLAPQYAPNLTVGSILALGAIDAAVAFLYLTVLAIAAARIFTRVTNPRTQRRLRVGSGAAIAIVGVFILVQVLT</sequence>
<dbReference type="GO" id="GO:0005886">
    <property type="term" value="C:plasma membrane"/>
    <property type="evidence" value="ECO:0007669"/>
    <property type="project" value="UniProtKB-SubCell"/>
</dbReference>
<dbReference type="EMBL" id="CP006936">
    <property type="protein sequence ID" value="AHC23676.1"/>
    <property type="molecule type" value="Genomic_DNA"/>
</dbReference>
<feature type="transmembrane region" description="Helical" evidence="6">
    <location>
        <begin position="138"/>
        <end position="164"/>
    </location>
</feature>
<reference evidence="7 8" key="1">
    <citation type="journal article" date="2014" name="Genome Announc.">
        <title>Complete Genome Sequence of Sterol-Transforming Mycobacterium neoaurum Strain VKM Ac-1815D.</title>
        <authorList>
            <person name="Shtratnikova V.Y."/>
            <person name="Bragin E.Y."/>
            <person name="Dovbnya D.V."/>
            <person name="Pekov Y.A."/>
            <person name="Schelkunov M.I."/>
            <person name="Strizhov N."/>
            <person name="Ivashina T.V."/>
            <person name="Ashapkin V.V."/>
            <person name="Donova M.V."/>
        </authorList>
    </citation>
    <scope>NUCLEOTIDE SEQUENCE [LARGE SCALE GENOMIC DNA]</scope>
    <source>
        <strain evidence="7 8">VKM Ac-1815D</strain>
    </source>
</reference>
<feature type="transmembrane region" description="Helical" evidence="6">
    <location>
        <begin position="64"/>
        <end position="81"/>
    </location>
</feature>
<evidence type="ECO:0000256" key="1">
    <source>
        <dbReference type="ARBA" id="ARBA00004651"/>
    </source>
</evidence>
<protein>
    <submittedName>
        <fullName evidence="7">Translocator</fullName>
    </submittedName>
</protein>
<keyword evidence="8" id="KW-1185">Reference proteome</keyword>